<dbReference type="PANTHER" id="PTHR12111:SF2">
    <property type="entry name" value="SPLICING FACTOR YJU2B-RELATED"/>
    <property type="match status" value="1"/>
</dbReference>
<comment type="caution">
    <text evidence="4">The sequence shown here is derived from an EMBL/GenBank/DDBJ whole genome shotgun (WGS) entry which is preliminary data.</text>
</comment>
<protein>
    <submittedName>
        <fullName evidence="4">DUF572-domain-containing protein</fullName>
    </submittedName>
</protein>
<accession>A0A9P3PS75</accession>
<feature type="region of interest" description="Disordered" evidence="3">
    <location>
        <begin position="281"/>
        <end position="341"/>
    </location>
</feature>
<evidence type="ECO:0000313" key="4">
    <source>
        <dbReference type="EMBL" id="GLB40608.1"/>
    </source>
</evidence>
<gene>
    <name evidence="4" type="primary">saf4</name>
    <name evidence="4" type="ORF">LshimejAT787_0804790</name>
</gene>
<keyword evidence="2" id="KW-0175">Coiled coil</keyword>
<feature type="compositionally biased region" description="Polar residues" evidence="3">
    <location>
        <begin position="316"/>
        <end position="333"/>
    </location>
</feature>
<organism evidence="4 5">
    <name type="scientific">Lyophyllum shimeji</name>
    <name type="common">Hon-shimeji</name>
    <name type="synonym">Tricholoma shimeji</name>
    <dbReference type="NCBI Taxonomy" id="47721"/>
    <lineage>
        <taxon>Eukaryota</taxon>
        <taxon>Fungi</taxon>
        <taxon>Dikarya</taxon>
        <taxon>Basidiomycota</taxon>
        <taxon>Agaricomycotina</taxon>
        <taxon>Agaricomycetes</taxon>
        <taxon>Agaricomycetidae</taxon>
        <taxon>Agaricales</taxon>
        <taxon>Tricholomatineae</taxon>
        <taxon>Lyophyllaceae</taxon>
        <taxon>Lyophyllum</taxon>
    </lineage>
</organism>
<dbReference type="PANTHER" id="PTHR12111">
    <property type="entry name" value="SPLICING FACTOR YJU2"/>
    <property type="match status" value="1"/>
</dbReference>
<evidence type="ECO:0000256" key="1">
    <source>
        <dbReference type="ARBA" id="ARBA00005595"/>
    </source>
</evidence>
<dbReference type="GO" id="GO:0071014">
    <property type="term" value="C:post-mRNA release spliceosomal complex"/>
    <property type="evidence" value="ECO:0007669"/>
    <property type="project" value="TreeGrafter"/>
</dbReference>
<reference evidence="4" key="1">
    <citation type="submission" date="2022-07" db="EMBL/GenBank/DDBJ databases">
        <title>The genome of Lyophyllum shimeji provides insight into the initial evolution of ectomycorrhizal fungal genome.</title>
        <authorList>
            <person name="Kobayashi Y."/>
            <person name="Shibata T."/>
            <person name="Hirakawa H."/>
            <person name="Shigenobu S."/>
            <person name="Nishiyama T."/>
            <person name="Yamada A."/>
            <person name="Hasebe M."/>
            <person name="Kawaguchi M."/>
        </authorList>
    </citation>
    <scope>NUCLEOTIDE SEQUENCE</scope>
    <source>
        <strain evidence="4">AT787</strain>
    </source>
</reference>
<dbReference type="EMBL" id="BRPK01000008">
    <property type="protein sequence ID" value="GLB40608.1"/>
    <property type="molecule type" value="Genomic_DNA"/>
</dbReference>
<dbReference type="AlphaFoldDB" id="A0A9P3PS75"/>
<comment type="similarity">
    <text evidence="1">Belongs to the CWC16 family.</text>
</comment>
<evidence type="ECO:0000256" key="2">
    <source>
        <dbReference type="SAM" id="Coils"/>
    </source>
</evidence>
<sequence>MAWGDMHQLLPNLWRRNDHGRLLITVWGFNKYYPPDYDPSHGSLNAYRGKHALGDRARKLDQGILITRFELPFNIWCGTCNNHIGMGVRYNAEKRKIGNYYSTPIYSFRCKCHLCDGWFEIQTDPKNTRYVVVSGARQKEEDWNPEENGGFAIHDTEGAAAPVDPLAALEKTTNAQNHLTNVQAPRLESLQAVSEHYNADPYALSSKVRKRFREVKKVEQRKKRADDRIKGRYGLPESLSLLEEDEATRKEAQDEWARAQRELAAEESKKRRKLAIDIVSIPSASSTRPHHSKSISVKPPPKNPVESLRARILENTARQTNPFQITQIPRSNGGSRGVSEK</sequence>
<dbReference type="OrthoDB" id="360327at2759"/>
<evidence type="ECO:0000313" key="5">
    <source>
        <dbReference type="Proteomes" id="UP001063166"/>
    </source>
</evidence>
<evidence type="ECO:0000256" key="3">
    <source>
        <dbReference type="SAM" id="MobiDB-lite"/>
    </source>
</evidence>
<dbReference type="GO" id="GO:0000398">
    <property type="term" value="P:mRNA splicing, via spliceosome"/>
    <property type="evidence" value="ECO:0007669"/>
    <property type="project" value="InterPro"/>
</dbReference>
<proteinExistence type="inferred from homology"/>
<keyword evidence="5" id="KW-1185">Reference proteome</keyword>
<dbReference type="GO" id="GO:0005684">
    <property type="term" value="C:U2-type spliceosomal complex"/>
    <property type="evidence" value="ECO:0007669"/>
    <property type="project" value="TreeGrafter"/>
</dbReference>
<dbReference type="InterPro" id="IPR007590">
    <property type="entry name" value="Saf4/Yju2"/>
</dbReference>
<name>A0A9P3PS75_LYOSH</name>
<dbReference type="Proteomes" id="UP001063166">
    <property type="component" value="Unassembled WGS sequence"/>
</dbReference>
<dbReference type="Pfam" id="PF04502">
    <property type="entry name" value="Saf4_Yju2"/>
    <property type="match status" value="1"/>
</dbReference>
<feature type="coiled-coil region" evidence="2">
    <location>
        <begin position="242"/>
        <end position="269"/>
    </location>
</feature>